<feature type="transmembrane region" description="Helical" evidence="1">
    <location>
        <begin position="53"/>
        <end position="74"/>
    </location>
</feature>
<dbReference type="PANTHER" id="PTHR37464">
    <property type="entry name" value="BLL2463 PROTEIN"/>
    <property type="match status" value="1"/>
</dbReference>
<protein>
    <submittedName>
        <fullName evidence="3">Membrane protein containing DUF1550</fullName>
    </submittedName>
</protein>
<dbReference type="PANTHER" id="PTHR37464:SF1">
    <property type="entry name" value="BLL2463 PROTEIN"/>
    <property type="match status" value="1"/>
</dbReference>
<feature type="transmembrane region" description="Helical" evidence="1">
    <location>
        <begin position="6"/>
        <end position="25"/>
    </location>
</feature>
<dbReference type="InterPro" id="IPR011933">
    <property type="entry name" value="Double_TM_dom"/>
</dbReference>
<evidence type="ECO:0000259" key="2">
    <source>
        <dbReference type="SMART" id="SM00327"/>
    </source>
</evidence>
<dbReference type="SUPFAM" id="SSF53300">
    <property type="entry name" value="vWA-like"/>
    <property type="match status" value="1"/>
</dbReference>
<reference evidence="3 4" key="1">
    <citation type="journal article" date="2013" name="Mar. Genomics">
        <title>Expression of sulfatases in Rhodopirellula baltica and the diversity of sulfatases in the genus Rhodopirellula.</title>
        <authorList>
            <person name="Wegner C.E."/>
            <person name="Richter-Heitmann T."/>
            <person name="Klindworth A."/>
            <person name="Klockow C."/>
            <person name="Richter M."/>
            <person name="Achstetter T."/>
            <person name="Glockner F.O."/>
            <person name="Harder J."/>
        </authorList>
    </citation>
    <scope>NUCLEOTIDE SEQUENCE [LARGE SCALE GENOMIC DNA]</scope>
    <source>
        <strain evidence="3 4">SM41</strain>
    </source>
</reference>
<dbReference type="Pfam" id="PF13519">
    <property type="entry name" value="VWA_2"/>
    <property type="match status" value="1"/>
</dbReference>
<keyword evidence="1" id="KW-1133">Transmembrane helix</keyword>
<name>M5UCY8_9BACT</name>
<dbReference type="InterPro" id="IPR002035">
    <property type="entry name" value="VWF_A"/>
</dbReference>
<keyword evidence="1" id="KW-0812">Transmembrane</keyword>
<dbReference type="OrthoDB" id="7052926at2"/>
<dbReference type="Proteomes" id="UP000011885">
    <property type="component" value="Unassembled WGS sequence"/>
</dbReference>
<dbReference type="PATRIC" id="fig|1263870.3.peg.4954"/>
<proteinExistence type="predicted"/>
<dbReference type="Gene3D" id="2.60.40.10">
    <property type="entry name" value="Immunoglobulins"/>
    <property type="match status" value="1"/>
</dbReference>
<accession>M5UCY8</accession>
<sequence>MTFLNAVMALGAAAFVVPLAIHLLFRSRYRSLDWGAMFLLQDVMRVNRRRMQWHQWVLLAIRCAIPILLALAMARPLISSVQSVAGEQPVSWVLLIDDSRSMSAGNRSTRAIAGMTRLLDSMSHGDEVMIIPSSRLAAPVSIGSADDARSRLRQMRFDSSRMNFTAAVQSAVQACRQASHPFRRIVVVSDFQENVLGESNASRREEVYGSGASLLTELDSISDRLGRIDPTPQVDFLDVGLSTDEPDVETGLANVLVKSIRIDPPAVLVDQTVTVVATIQNDSDVPVSGVRASWLVGNRVMETEVVSIDPRGTSELAWRTSFSKPGGTSVGLAVEHTDALMADNRRMRALQVRRPVHVWLVDGDWSDEPLQSETDFLKVALSPFAFGAIDAGERQSTRRQRAIRRGTPIVRGDGRSVVDREVSHRRDLVAAKVIRPGEFVSLWQRVLDSGRQDVGATGQENVGDAESNDEEFPELIVFANVKSPPGTRRSESPAAKDGSVEGTGVLGRYLAMGGRVLFFDGDNVDAEAWNSEGFLPARLDEVVGSPQETKPMRIEPPGARVNAWRLLGGEQDSLFDTVRVFRYRSIKLGEASEASEASGTSGTSGGASTVMLRSQSGQPLVVSGWNRFTGGTTQDALAHGGIRRVGVVQFALPCDTAWSNLPLRPVFLPMVQQLVLDLLASDQQPTVRPGTAMVVFPDARFRTGSGDWEWEVSRPDGKTQAIVGNSSSSLVYGDTHRVGAYRFVANRLDDSEAERDRGTGAQVRVVEVEASESVLRRANEDRLDECEERLGARRYQDAEALIGAVRRDRFGTEVWRPLLWLLLVMLAAEVLWQQFGVTRSVGRVSRVGPEAAS</sequence>
<dbReference type="InterPro" id="IPR013783">
    <property type="entry name" value="Ig-like_fold"/>
</dbReference>
<organism evidence="3 4">
    <name type="scientific">Rhodopirellula sallentina SM41</name>
    <dbReference type="NCBI Taxonomy" id="1263870"/>
    <lineage>
        <taxon>Bacteria</taxon>
        <taxon>Pseudomonadati</taxon>
        <taxon>Planctomycetota</taxon>
        <taxon>Planctomycetia</taxon>
        <taxon>Pirellulales</taxon>
        <taxon>Pirellulaceae</taxon>
        <taxon>Rhodopirellula</taxon>
    </lineage>
</organism>
<evidence type="ECO:0000313" key="3">
    <source>
        <dbReference type="EMBL" id="EMI53878.1"/>
    </source>
</evidence>
<evidence type="ECO:0000256" key="1">
    <source>
        <dbReference type="SAM" id="Phobius"/>
    </source>
</evidence>
<comment type="caution">
    <text evidence="3">The sequence shown here is derived from an EMBL/GenBank/DDBJ whole genome shotgun (WGS) entry which is preliminary data.</text>
</comment>
<dbReference type="RefSeq" id="WP_008683759.1">
    <property type="nucleotide sequence ID" value="NZ_ANOH01000320.1"/>
</dbReference>
<dbReference type="InterPro" id="IPR024163">
    <property type="entry name" value="Aerotolerance_reg_N"/>
</dbReference>
<dbReference type="AlphaFoldDB" id="M5UCY8"/>
<dbReference type="Gene3D" id="3.40.50.410">
    <property type="entry name" value="von Willebrand factor, type A domain"/>
    <property type="match status" value="1"/>
</dbReference>
<dbReference type="EMBL" id="ANOH01000320">
    <property type="protein sequence ID" value="EMI53878.1"/>
    <property type="molecule type" value="Genomic_DNA"/>
</dbReference>
<feature type="domain" description="VWFA" evidence="2">
    <location>
        <begin position="89"/>
        <end position="241"/>
    </location>
</feature>
<keyword evidence="4" id="KW-1185">Reference proteome</keyword>
<evidence type="ECO:0000313" key="4">
    <source>
        <dbReference type="Proteomes" id="UP000011885"/>
    </source>
</evidence>
<keyword evidence="1" id="KW-0472">Membrane</keyword>
<dbReference type="NCBIfam" id="TIGR02226">
    <property type="entry name" value="two_anch"/>
    <property type="match status" value="1"/>
</dbReference>
<gene>
    <name evidence="3" type="ORF">RSSM_04683</name>
</gene>
<dbReference type="SMART" id="SM00327">
    <property type="entry name" value="VWA"/>
    <property type="match status" value="1"/>
</dbReference>
<dbReference type="InterPro" id="IPR036465">
    <property type="entry name" value="vWFA_dom_sf"/>
</dbReference>
<dbReference type="Pfam" id="PF07584">
    <property type="entry name" value="BatA"/>
    <property type="match status" value="1"/>
</dbReference>